<dbReference type="OrthoDB" id="1451549at2"/>
<dbReference type="Proteomes" id="UP000093186">
    <property type="component" value="Unassembled WGS sequence"/>
</dbReference>
<evidence type="ECO:0000313" key="1">
    <source>
        <dbReference type="EMBL" id="OCK43947.1"/>
    </source>
</evidence>
<dbReference type="RefSeq" id="WP_068702828.1">
    <property type="nucleotide sequence ID" value="NZ_JAUOSG010000004.1"/>
</dbReference>
<dbReference type="STRING" id="447689.BA195_04435"/>
<accession>A0A1B9Y2B3</accession>
<evidence type="ECO:0000313" key="2">
    <source>
        <dbReference type="Proteomes" id="UP000093186"/>
    </source>
</evidence>
<gene>
    <name evidence="1" type="ORF">BA195_04435</name>
</gene>
<protein>
    <submittedName>
        <fullName evidence="1">Uncharacterized protein</fullName>
    </submittedName>
</protein>
<sequence>MSTVNLVEQALDFEKNYKSFRTRNEKILASRKAKEIVLAINEIYKNSSDKKLMDIMKRITLIKQKVEKRLKGRL</sequence>
<keyword evidence="2" id="KW-1185">Reference proteome</keyword>
<dbReference type="EMBL" id="MAKX01000001">
    <property type="protein sequence ID" value="OCK43947.1"/>
    <property type="molecule type" value="Genomic_DNA"/>
</dbReference>
<comment type="caution">
    <text evidence="1">The sequence shown here is derived from an EMBL/GenBank/DDBJ whole genome shotgun (WGS) entry which is preliminary data.</text>
</comment>
<dbReference type="AlphaFoldDB" id="A0A1B9Y2B3"/>
<proteinExistence type="predicted"/>
<reference evidence="1 2" key="1">
    <citation type="submission" date="2016-06" db="EMBL/GenBank/DDBJ databases">
        <title>Draft Genome Sequence of Tenacibaculum soleae UCD-KL19.</title>
        <authorList>
            <person name="Eisen J.A."/>
            <person name="Coil D.A."/>
            <person name="Lujan K.M."/>
        </authorList>
    </citation>
    <scope>NUCLEOTIDE SEQUENCE [LARGE SCALE GENOMIC DNA]</scope>
    <source>
        <strain evidence="1 2">UCD-KL19</strain>
    </source>
</reference>
<organism evidence="1 2">
    <name type="scientific">Tenacibaculum soleae</name>
    <dbReference type="NCBI Taxonomy" id="447689"/>
    <lineage>
        <taxon>Bacteria</taxon>
        <taxon>Pseudomonadati</taxon>
        <taxon>Bacteroidota</taxon>
        <taxon>Flavobacteriia</taxon>
        <taxon>Flavobacteriales</taxon>
        <taxon>Flavobacteriaceae</taxon>
        <taxon>Tenacibaculum</taxon>
    </lineage>
</organism>
<name>A0A1B9Y2B3_9FLAO</name>